<dbReference type="PANTHER" id="PTHR30532:SF24">
    <property type="entry name" value="FERRIC ENTEROBACTIN-BINDING PERIPLASMIC PROTEIN FEPB"/>
    <property type="match status" value="1"/>
</dbReference>
<evidence type="ECO:0000313" key="8">
    <source>
        <dbReference type="EMBL" id="SFT12852.1"/>
    </source>
</evidence>
<dbReference type="STRING" id="1176198.SAMN05444716_10863"/>
<organism evidence="8 9">
    <name type="scientific">Streptomyces harbinensis</name>
    <dbReference type="NCBI Taxonomy" id="1176198"/>
    <lineage>
        <taxon>Bacteria</taxon>
        <taxon>Bacillati</taxon>
        <taxon>Actinomycetota</taxon>
        <taxon>Actinomycetes</taxon>
        <taxon>Kitasatosporales</taxon>
        <taxon>Streptomycetaceae</taxon>
        <taxon>Streptomyces</taxon>
    </lineage>
</organism>
<keyword evidence="3" id="KW-0813">Transport</keyword>
<proteinExistence type="inferred from homology"/>
<evidence type="ECO:0000256" key="3">
    <source>
        <dbReference type="ARBA" id="ARBA00022448"/>
    </source>
</evidence>
<evidence type="ECO:0000259" key="7">
    <source>
        <dbReference type="PROSITE" id="PS50983"/>
    </source>
</evidence>
<dbReference type="PANTHER" id="PTHR30532">
    <property type="entry name" value="IRON III DICITRATE-BINDING PERIPLASMIC PROTEIN"/>
    <property type="match status" value="1"/>
</dbReference>
<dbReference type="RefSeq" id="WP_026047527.1">
    <property type="nucleotide sequence ID" value="NZ_CP054938.1"/>
</dbReference>
<protein>
    <submittedName>
        <fullName evidence="8">Iron complex transport system substrate-binding protein</fullName>
    </submittedName>
</protein>
<dbReference type="GO" id="GO:0030288">
    <property type="term" value="C:outer membrane-bounded periplasmic space"/>
    <property type="evidence" value="ECO:0007669"/>
    <property type="project" value="TreeGrafter"/>
</dbReference>
<evidence type="ECO:0000256" key="4">
    <source>
        <dbReference type="ARBA" id="ARBA00022729"/>
    </source>
</evidence>
<dbReference type="AlphaFoldDB" id="A0A1I6VGK5"/>
<feature type="domain" description="Fe/B12 periplasmic-binding" evidence="7">
    <location>
        <begin position="65"/>
        <end position="346"/>
    </location>
</feature>
<evidence type="ECO:0000256" key="6">
    <source>
        <dbReference type="SAM" id="SignalP"/>
    </source>
</evidence>
<evidence type="ECO:0000256" key="2">
    <source>
        <dbReference type="ARBA" id="ARBA00008814"/>
    </source>
</evidence>
<sequence>MRSYRRWALAVAAATALTLSACGSSPDGDSAGNADRGSESQEPGTFPLTIEHALGTTTIPEQPERVATVAWANHEVPLALGVVPVGMAAANFGDDDGDGVLPWVTEKLDELGAETPVLFDENDGIDFEAVADTQPDVILASYSGLTQRDYDTLSDIAPVVAYPEAPWATSWRDIIKLNSEAIGLGAEGEALIADLEEEIAATVAGYPQLTDKTVMFMTHIDPTDVSQVGFYTAHDTRTLFFEDLGLTIPASIAEASEGTDQFALTQSAEQAELFDDVDIITGYGDEDGELFQILQSDPLLSKIPAVERGSVAFLPGSSPLATAANPTPLSIGWVLEDYVALLAEAADKVE</sequence>
<feature type="region of interest" description="Disordered" evidence="5">
    <location>
        <begin position="21"/>
        <end position="46"/>
    </location>
</feature>
<dbReference type="PROSITE" id="PS50983">
    <property type="entry name" value="FE_B12_PBP"/>
    <property type="match status" value="1"/>
</dbReference>
<dbReference type="GO" id="GO:1901678">
    <property type="term" value="P:iron coordination entity transport"/>
    <property type="evidence" value="ECO:0007669"/>
    <property type="project" value="UniProtKB-ARBA"/>
</dbReference>
<name>A0A1I6VGK5_9ACTN</name>
<dbReference type="Proteomes" id="UP000198873">
    <property type="component" value="Unassembled WGS sequence"/>
</dbReference>
<reference evidence="9" key="1">
    <citation type="submission" date="2016-10" db="EMBL/GenBank/DDBJ databases">
        <authorList>
            <person name="Varghese N."/>
            <person name="Submissions S."/>
        </authorList>
    </citation>
    <scope>NUCLEOTIDE SEQUENCE [LARGE SCALE GENOMIC DNA]</scope>
    <source>
        <strain evidence="9">CGMCC 4.7047</strain>
    </source>
</reference>
<comment type="subcellular location">
    <subcellularLocation>
        <location evidence="1">Cell envelope</location>
    </subcellularLocation>
</comment>
<dbReference type="InterPro" id="IPR051313">
    <property type="entry name" value="Bact_iron-sidero_bind"/>
</dbReference>
<dbReference type="SUPFAM" id="SSF53807">
    <property type="entry name" value="Helical backbone' metal receptor"/>
    <property type="match status" value="1"/>
</dbReference>
<feature type="signal peptide" evidence="6">
    <location>
        <begin position="1"/>
        <end position="21"/>
    </location>
</feature>
<keyword evidence="9" id="KW-1185">Reference proteome</keyword>
<evidence type="ECO:0000256" key="5">
    <source>
        <dbReference type="SAM" id="MobiDB-lite"/>
    </source>
</evidence>
<dbReference type="Pfam" id="PF01497">
    <property type="entry name" value="Peripla_BP_2"/>
    <property type="match status" value="1"/>
</dbReference>
<dbReference type="PROSITE" id="PS51257">
    <property type="entry name" value="PROKAR_LIPOPROTEIN"/>
    <property type="match status" value="1"/>
</dbReference>
<gene>
    <name evidence="8" type="ORF">SAMN05444716_10863</name>
</gene>
<dbReference type="CDD" id="cd01146">
    <property type="entry name" value="FhuD"/>
    <property type="match status" value="1"/>
</dbReference>
<feature type="chain" id="PRO_5044373251" evidence="6">
    <location>
        <begin position="22"/>
        <end position="350"/>
    </location>
</feature>
<keyword evidence="4 6" id="KW-0732">Signal</keyword>
<dbReference type="InterPro" id="IPR002491">
    <property type="entry name" value="ABC_transptr_periplasmic_BD"/>
</dbReference>
<evidence type="ECO:0000313" key="9">
    <source>
        <dbReference type="Proteomes" id="UP000198873"/>
    </source>
</evidence>
<comment type="similarity">
    <text evidence="2">Belongs to the bacterial solute-binding protein 8 family.</text>
</comment>
<accession>A0A1I6VGK5</accession>
<evidence type="ECO:0000256" key="1">
    <source>
        <dbReference type="ARBA" id="ARBA00004196"/>
    </source>
</evidence>
<dbReference type="EMBL" id="FPAB01000008">
    <property type="protein sequence ID" value="SFT12852.1"/>
    <property type="molecule type" value="Genomic_DNA"/>
</dbReference>
<dbReference type="Gene3D" id="3.40.50.1980">
    <property type="entry name" value="Nitrogenase molybdenum iron protein domain"/>
    <property type="match status" value="2"/>
</dbReference>